<dbReference type="PATRIC" id="fig|1365250.3.peg.3749"/>
<dbReference type="AlphaFoldDB" id="A0A166VRS8"/>
<dbReference type="STRING" id="43657.S4054249_24290"/>
<proteinExistence type="predicted"/>
<dbReference type="EMBL" id="AUYB01000123">
    <property type="protein sequence ID" value="KZN33586.1"/>
    <property type="molecule type" value="Genomic_DNA"/>
</dbReference>
<sequence length="106" mass="12597">MFLIALSKEFIHKRYLQYQTVLEPALLRTLFVIWQFNPFSLISIELLSAIRESVTAPTLVQFISRIILPQDGSLEFDLLVHREAVHNYKYLTILKWTIWFNKLKCI</sequence>
<evidence type="ECO:0000313" key="1">
    <source>
        <dbReference type="EMBL" id="KZN33586.1"/>
    </source>
</evidence>
<keyword evidence="2" id="KW-1185">Reference proteome</keyword>
<accession>A0A166VRS8</accession>
<dbReference type="Proteomes" id="UP000076643">
    <property type="component" value="Unassembled WGS sequence"/>
</dbReference>
<gene>
    <name evidence="1" type="ORF">N475_20200</name>
</gene>
<organism evidence="1 2">
    <name type="scientific">Pseudoalteromonas luteoviolacea DSM 6061</name>
    <dbReference type="NCBI Taxonomy" id="1365250"/>
    <lineage>
        <taxon>Bacteria</taxon>
        <taxon>Pseudomonadati</taxon>
        <taxon>Pseudomonadota</taxon>
        <taxon>Gammaproteobacteria</taxon>
        <taxon>Alteromonadales</taxon>
        <taxon>Pseudoalteromonadaceae</taxon>
        <taxon>Pseudoalteromonas</taxon>
    </lineage>
</organism>
<reference evidence="1 2" key="1">
    <citation type="submission" date="2013-07" db="EMBL/GenBank/DDBJ databases">
        <title>Comparative Genomic and Metabolomic Analysis of Twelve Strains of Pseudoalteromonas luteoviolacea.</title>
        <authorList>
            <person name="Vynne N.G."/>
            <person name="Mansson M."/>
            <person name="Gram L."/>
        </authorList>
    </citation>
    <scope>NUCLEOTIDE SEQUENCE [LARGE SCALE GENOMIC DNA]</scope>
    <source>
        <strain evidence="1 2">DSM 6061</strain>
    </source>
</reference>
<name>A0A166VRS8_9GAMM</name>
<evidence type="ECO:0000313" key="2">
    <source>
        <dbReference type="Proteomes" id="UP000076643"/>
    </source>
</evidence>
<comment type="caution">
    <text evidence="1">The sequence shown here is derived from an EMBL/GenBank/DDBJ whole genome shotgun (WGS) entry which is preliminary data.</text>
</comment>
<protein>
    <submittedName>
        <fullName evidence="1">Uncharacterized protein</fullName>
    </submittedName>
</protein>